<name>A0A8I1DFS3_THEIN</name>
<proteinExistence type="predicted"/>
<dbReference type="Proteomes" id="UP000633619">
    <property type="component" value="Unassembled WGS sequence"/>
</dbReference>
<sequence>MYQLEDEELKEKAAQYIKEKYQKEFEVKGINRGRVTGTVYVDGIVKDGKDTETSIIWERNGQVGDTYVSVLWTNELKPKIEALANKHMEVRRIEDIVYSSGKIDKYTGNIPSVFEVLKNGGDPDFALQVTLRVYEHAGQFEKGLKEYLDEIKGLGINEIIITVFVVDDQLKSAQEDVKESSYTLYRYNIVINDIQKVDIVNLDLNQYKTVIKE</sequence>
<protein>
    <submittedName>
        <fullName evidence="1">Uncharacterized protein</fullName>
    </submittedName>
</protein>
<dbReference type="AlphaFoldDB" id="A0A8I1DFS3"/>
<keyword evidence="2" id="KW-1185">Reference proteome</keyword>
<organism evidence="1 2">
    <name type="scientific">Thermoactinomyces intermedius</name>
    <dbReference type="NCBI Taxonomy" id="2024"/>
    <lineage>
        <taxon>Bacteria</taxon>
        <taxon>Bacillati</taxon>
        <taxon>Bacillota</taxon>
        <taxon>Bacilli</taxon>
        <taxon>Bacillales</taxon>
        <taxon>Thermoactinomycetaceae</taxon>
        <taxon>Thermoactinomyces</taxon>
    </lineage>
</organism>
<accession>A0A8I1DFS3</accession>
<evidence type="ECO:0000313" key="2">
    <source>
        <dbReference type="Proteomes" id="UP000633619"/>
    </source>
</evidence>
<dbReference type="RefSeq" id="WP_037998409.1">
    <property type="nucleotide sequence ID" value="NZ_JACEIR010000022.1"/>
</dbReference>
<comment type="caution">
    <text evidence="1">The sequence shown here is derived from an EMBL/GenBank/DDBJ whole genome shotgun (WGS) entry which is preliminary data.</text>
</comment>
<gene>
    <name evidence="1" type="ORF">I8U20_14165</name>
</gene>
<reference evidence="1 2" key="1">
    <citation type="submission" date="2020-12" db="EMBL/GenBank/DDBJ databases">
        <title>WGS of Thermoactinomyces spp.</title>
        <authorList>
            <person name="Cheng K."/>
        </authorList>
    </citation>
    <scope>NUCLEOTIDE SEQUENCE [LARGE SCALE GENOMIC DNA]</scope>
    <source>
        <strain evidence="2">CICC 10671\DSM 43846</strain>
    </source>
</reference>
<evidence type="ECO:0000313" key="1">
    <source>
        <dbReference type="EMBL" id="MBH8596444.1"/>
    </source>
</evidence>
<dbReference type="EMBL" id="JAECVW010000018">
    <property type="protein sequence ID" value="MBH8596444.1"/>
    <property type="molecule type" value="Genomic_DNA"/>
</dbReference>